<evidence type="ECO:0000313" key="16">
    <source>
        <dbReference type="Proteomes" id="UP001203297"/>
    </source>
</evidence>
<feature type="transmembrane region" description="Helical" evidence="13">
    <location>
        <begin position="296"/>
        <end position="315"/>
    </location>
</feature>
<evidence type="ECO:0000256" key="2">
    <source>
        <dbReference type="ARBA" id="ARBA00004687"/>
    </source>
</evidence>
<dbReference type="GO" id="GO:0005789">
    <property type="term" value="C:endoplasmic reticulum membrane"/>
    <property type="evidence" value="ECO:0007669"/>
    <property type="project" value="UniProtKB-SubCell"/>
</dbReference>
<evidence type="ECO:0000256" key="6">
    <source>
        <dbReference type="ARBA" id="ARBA00022676"/>
    </source>
</evidence>
<evidence type="ECO:0000256" key="1">
    <source>
        <dbReference type="ARBA" id="ARBA00004477"/>
    </source>
</evidence>
<feature type="region of interest" description="Disordered" evidence="14">
    <location>
        <begin position="156"/>
        <end position="180"/>
    </location>
</feature>
<feature type="transmembrane region" description="Helical" evidence="13">
    <location>
        <begin position="370"/>
        <end position="388"/>
    </location>
</feature>
<comment type="caution">
    <text evidence="13">Lacks conserved residue(s) required for the propagation of feature annotation.</text>
</comment>
<dbReference type="InterPro" id="IPR007704">
    <property type="entry name" value="PIG-M"/>
</dbReference>
<name>A0AAD4MBK8_9AGAM</name>
<evidence type="ECO:0000256" key="7">
    <source>
        <dbReference type="ARBA" id="ARBA00022679"/>
    </source>
</evidence>
<dbReference type="EC" id="2.4.1.-" evidence="13"/>
<evidence type="ECO:0000256" key="10">
    <source>
        <dbReference type="ARBA" id="ARBA00022989"/>
    </source>
</evidence>
<dbReference type="GO" id="GO:0004376">
    <property type="term" value="F:GPI mannosyltransferase activity"/>
    <property type="evidence" value="ECO:0007669"/>
    <property type="project" value="InterPro"/>
</dbReference>
<keyword evidence="6 13" id="KW-0328">Glycosyltransferase</keyword>
<keyword evidence="9 13" id="KW-0256">Endoplasmic reticulum</keyword>
<keyword evidence="11 13" id="KW-0472">Membrane</keyword>
<dbReference type="PANTHER" id="PTHR12886">
    <property type="entry name" value="PIG-M MANNOSYLTRANSFERASE"/>
    <property type="match status" value="1"/>
</dbReference>
<dbReference type="AlphaFoldDB" id="A0AAD4MBK8"/>
<evidence type="ECO:0000256" key="12">
    <source>
        <dbReference type="ARBA" id="ARBA00025399"/>
    </source>
</evidence>
<comment type="pathway">
    <text evidence="2 13">Glycolipid biosynthesis; glycosylphosphatidylinositol-anchor biosynthesis.</text>
</comment>
<gene>
    <name evidence="15" type="ORF">B0F90DRAFT_1623613</name>
</gene>
<keyword evidence="8 13" id="KW-0812">Transmembrane</keyword>
<evidence type="ECO:0000256" key="5">
    <source>
        <dbReference type="ARBA" id="ARBA00022502"/>
    </source>
</evidence>
<feature type="transmembrane region" description="Helical" evidence="13">
    <location>
        <begin position="466"/>
        <end position="489"/>
    </location>
</feature>
<dbReference type="EMBL" id="WTXG01000003">
    <property type="protein sequence ID" value="KAI0306608.1"/>
    <property type="molecule type" value="Genomic_DNA"/>
</dbReference>
<comment type="subcellular location">
    <subcellularLocation>
        <location evidence="1 13">Endoplasmic reticulum membrane</location>
        <topology evidence="1 13">Multi-pass membrane protein</topology>
    </subcellularLocation>
</comment>
<dbReference type="GO" id="GO:0051751">
    <property type="term" value="F:alpha-1,4-mannosyltransferase activity"/>
    <property type="evidence" value="ECO:0007669"/>
    <property type="project" value="InterPro"/>
</dbReference>
<dbReference type="Proteomes" id="UP001203297">
    <property type="component" value="Unassembled WGS sequence"/>
</dbReference>
<evidence type="ECO:0000256" key="11">
    <source>
        <dbReference type="ARBA" id="ARBA00023136"/>
    </source>
</evidence>
<dbReference type="PANTHER" id="PTHR12886:SF0">
    <property type="entry name" value="GPI MANNOSYLTRANSFERASE 1"/>
    <property type="match status" value="1"/>
</dbReference>
<protein>
    <recommendedName>
        <fullName evidence="4 13">GPI mannosyltransferase 1</fullName>
        <ecNumber evidence="13">2.4.1.-</ecNumber>
    </recommendedName>
    <alternativeName>
        <fullName evidence="13">GPI mannosyltransferase I</fullName>
    </alternativeName>
</protein>
<evidence type="ECO:0000256" key="9">
    <source>
        <dbReference type="ARBA" id="ARBA00022824"/>
    </source>
</evidence>
<organism evidence="15 16">
    <name type="scientific">Multifurca ochricompacta</name>
    <dbReference type="NCBI Taxonomy" id="376703"/>
    <lineage>
        <taxon>Eukaryota</taxon>
        <taxon>Fungi</taxon>
        <taxon>Dikarya</taxon>
        <taxon>Basidiomycota</taxon>
        <taxon>Agaricomycotina</taxon>
        <taxon>Agaricomycetes</taxon>
        <taxon>Russulales</taxon>
        <taxon>Russulaceae</taxon>
        <taxon>Multifurca</taxon>
    </lineage>
</organism>
<keyword evidence="7 13" id="KW-0808">Transferase</keyword>
<comment type="similarity">
    <text evidence="3 13">Belongs to the PIGM family.</text>
</comment>
<evidence type="ECO:0000256" key="8">
    <source>
        <dbReference type="ARBA" id="ARBA00022692"/>
    </source>
</evidence>
<sequence length="499" mass="56481">MTLVVVGHVTKLNFVIHVITSIRALVVFSIIIRVTLILYSEWHDAHSLVKYTDVDYMVFTDATSFILSPGPLNHAQGPLGKWFNIGDPYRRETYRYTPLLAILLAPNKWLHSSFGKYLFAGCDILAGILMHKLLVSAILPYAHPRLEGCFTPPLRSTSQAHARSPKGHPKAGGSSKNIAPTPISDSVSRRATLLVALHLLNPIVIGISTRGSSESVLSLLVLLTLFCTLQGWWDVAAILLGLSTHWKIYPVIYGVSCVGVIGTENRPAGEKTRPRGMFPGMIQYIDVFVNAKTVRFAVISAGTFLVLGVLMYSIWGYPFLHEAYLYHLHRLDHRHNFSPYFYQIYLTHPSIPTSAIKQLSVWTKFIRSPLTSFLTQLCLSLGSGLFFIHSRQDMVMGWFIQTAIFVIFNKVCTSQYFLWYLLFLPLIIPRLSLSWPSFFKYFVCWMGTQGLWLSQAYKVEFLGEPIFCRLWVCSIIYVVGHTWILAGIADSYRRTPVTY</sequence>
<feature type="transmembrane region" description="Helical" evidence="13">
    <location>
        <begin position="395"/>
        <end position="418"/>
    </location>
</feature>
<evidence type="ECO:0000256" key="13">
    <source>
        <dbReference type="RuleBase" id="RU365064"/>
    </source>
</evidence>
<evidence type="ECO:0000256" key="3">
    <source>
        <dbReference type="ARBA" id="ARBA00011071"/>
    </source>
</evidence>
<evidence type="ECO:0000256" key="4">
    <source>
        <dbReference type="ARBA" id="ARBA00013797"/>
    </source>
</evidence>
<keyword evidence="16" id="KW-1185">Reference proteome</keyword>
<dbReference type="Pfam" id="PF05007">
    <property type="entry name" value="Mannosyl_trans"/>
    <property type="match status" value="1"/>
</dbReference>
<evidence type="ECO:0000313" key="15">
    <source>
        <dbReference type="EMBL" id="KAI0306608.1"/>
    </source>
</evidence>
<feature type="transmembrane region" description="Helical" evidence="13">
    <location>
        <begin position="438"/>
        <end position="454"/>
    </location>
</feature>
<keyword evidence="5 13" id="KW-0337">GPI-anchor biosynthesis</keyword>
<accession>A0AAD4MBK8</accession>
<keyword evidence="10 13" id="KW-1133">Transmembrane helix</keyword>
<dbReference type="GO" id="GO:1990529">
    <property type="term" value="C:glycosylphosphatidylinositol-mannosyltransferase I complex"/>
    <property type="evidence" value="ECO:0007669"/>
    <property type="project" value="TreeGrafter"/>
</dbReference>
<comment type="caution">
    <text evidence="15">The sequence shown here is derived from an EMBL/GenBank/DDBJ whole genome shotgun (WGS) entry which is preliminary data.</text>
</comment>
<reference evidence="15" key="1">
    <citation type="journal article" date="2022" name="New Phytol.">
        <title>Evolutionary transition to the ectomycorrhizal habit in the genomes of a hyperdiverse lineage of mushroom-forming fungi.</title>
        <authorList>
            <person name="Looney B."/>
            <person name="Miyauchi S."/>
            <person name="Morin E."/>
            <person name="Drula E."/>
            <person name="Courty P.E."/>
            <person name="Kohler A."/>
            <person name="Kuo A."/>
            <person name="LaButti K."/>
            <person name="Pangilinan J."/>
            <person name="Lipzen A."/>
            <person name="Riley R."/>
            <person name="Andreopoulos W."/>
            <person name="He G."/>
            <person name="Johnson J."/>
            <person name="Nolan M."/>
            <person name="Tritt A."/>
            <person name="Barry K.W."/>
            <person name="Grigoriev I.V."/>
            <person name="Nagy L.G."/>
            <person name="Hibbett D."/>
            <person name="Henrissat B."/>
            <person name="Matheny P.B."/>
            <person name="Labbe J."/>
            <person name="Martin F.M."/>
        </authorList>
    </citation>
    <scope>NUCLEOTIDE SEQUENCE</scope>
    <source>
        <strain evidence="15">BPL690</strain>
    </source>
</reference>
<evidence type="ECO:0000256" key="14">
    <source>
        <dbReference type="SAM" id="MobiDB-lite"/>
    </source>
</evidence>
<feature type="transmembrane region" description="Helical" evidence="13">
    <location>
        <begin position="14"/>
        <end position="39"/>
    </location>
</feature>
<dbReference type="GO" id="GO:0006506">
    <property type="term" value="P:GPI anchor biosynthetic process"/>
    <property type="evidence" value="ECO:0007669"/>
    <property type="project" value="UniProtKB-KW"/>
</dbReference>
<comment type="function">
    <text evidence="12 13">Mannosyltransferase involved in glycosylphosphatidylinositol-anchor biosynthesis. Transfers the first alpha-1,4-mannose to GlcN-acyl-PI during GPI precursor assembly. Required for cell wall integrity.</text>
</comment>
<proteinExistence type="inferred from homology"/>